<evidence type="ECO:0000313" key="2">
    <source>
        <dbReference type="EMBL" id="RHD75929.1"/>
    </source>
</evidence>
<evidence type="ECO:0000256" key="1">
    <source>
        <dbReference type="SAM" id="MobiDB-lite"/>
    </source>
</evidence>
<dbReference type="Proteomes" id="UP000283429">
    <property type="component" value="Unassembled WGS sequence"/>
</dbReference>
<proteinExistence type="predicted"/>
<protein>
    <submittedName>
        <fullName evidence="2">Uncharacterized protein</fullName>
    </submittedName>
</protein>
<accession>A0A414GZZ3</accession>
<evidence type="ECO:0000313" key="3">
    <source>
        <dbReference type="Proteomes" id="UP000283429"/>
    </source>
</evidence>
<feature type="region of interest" description="Disordered" evidence="1">
    <location>
        <begin position="32"/>
        <end position="81"/>
    </location>
</feature>
<reference evidence="2 3" key="1">
    <citation type="submission" date="2018-08" db="EMBL/GenBank/DDBJ databases">
        <title>A genome reference for cultivated species of the human gut microbiota.</title>
        <authorList>
            <person name="Zou Y."/>
            <person name="Xue W."/>
            <person name="Luo G."/>
        </authorList>
    </citation>
    <scope>NUCLEOTIDE SEQUENCE [LARGE SCALE GENOMIC DNA]</scope>
    <source>
        <strain evidence="2 3">AM30-40</strain>
    </source>
</reference>
<organism evidence="2 3">
    <name type="scientific">Phocaeicola vulgatus</name>
    <name type="common">Bacteroides vulgatus</name>
    <dbReference type="NCBI Taxonomy" id="821"/>
    <lineage>
        <taxon>Bacteria</taxon>
        <taxon>Pseudomonadati</taxon>
        <taxon>Bacteroidota</taxon>
        <taxon>Bacteroidia</taxon>
        <taxon>Bacteroidales</taxon>
        <taxon>Bacteroidaceae</taxon>
        <taxon>Phocaeicola</taxon>
    </lineage>
</organism>
<dbReference type="AlphaFoldDB" id="A0A414GZZ3"/>
<feature type="compositionally biased region" description="Basic and acidic residues" evidence="1">
    <location>
        <begin position="70"/>
        <end position="81"/>
    </location>
</feature>
<gene>
    <name evidence="2" type="ORF">DW783_16780</name>
</gene>
<sequence>MYKIVLDKILIFKKVASDVIRWPERCFKTNRKYKGGKKKAGDRRGDVPQGKGQTACMARKKKRAGTGTHAEQRELKPPVFS</sequence>
<name>A0A414GZZ3_PHOVU</name>
<dbReference type="EMBL" id="QSJM01000058">
    <property type="protein sequence ID" value="RHD75929.1"/>
    <property type="molecule type" value="Genomic_DNA"/>
</dbReference>
<comment type="caution">
    <text evidence="2">The sequence shown here is derived from an EMBL/GenBank/DDBJ whole genome shotgun (WGS) entry which is preliminary data.</text>
</comment>
<feature type="compositionally biased region" description="Basic residues" evidence="1">
    <location>
        <begin position="32"/>
        <end position="41"/>
    </location>
</feature>